<sequence length="90" mass="9954">MEEPLQSIRNSEQEKRKITWSQFTEELKAVSYMAVPMVAVSVLQYLLQVVSVIWSATSGSYLFPVLLSVSPSPTSPASALLYAFSPSQIL</sequence>
<dbReference type="EMBL" id="BSYR01000049">
    <property type="protein sequence ID" value="GMJ07834.1"/>
    <property type="molecule type" value="Genomic_DNA"/>
</dbReference>
<reference evidence="1" key="1">
    <citation type="submission" date="2023-05" db="EMBL/GenBank/DDBJ databases">
        <title>Genome and transcriptome analyses reveal genes involved in the formation of fine ridges on petal epidermal cells in Hibiscus trionum.</title>
        <authorList>
            <person name="Koshimizu S."/>
            <person name="Masuda S."/>
            <person name="Ishii T."/>
            <person name="Shirasu K."/>
            <person name="Hoshino A."/>
            <person name="Arita M."/>
        </authorList>
    </citation>
    <scope>NUCLEOTIDE SEQUENCE</scope>
    <source>
        <strain evidence="1">Hamamatsu line</strain>
    </source>
</reference>
<proteinExistence type="predicted"/>
<evidence type="ECO:0000313" key="1">
    <source>
        <dbReference type="EMBL" id="GMJ07834.1"/>
    </source>
</evidence>
<accession>A0A9W7J6M4</accession>
<protein>
    <submittedName>
        <fullName evidence="1">Uncharacterized protein</fullName>
    </submittedName>
</protein>
<gene>
    <name evidence="1" type="ORF">HRI_004452600</name>
</gene>
<name>A0A9W7J6M4_HIBTR</name>
<evidence type="ECO:0000313" key="2">
    <source>
        <dbReference type="Proteomes" id="UP001165190"/>
    </source>
</evidence>
<organism evidence="1 2">
    <name type="scientific">Hibiscus trionum</name>
    <name type="common">Flower of an hour</name>
    <dbReference type="NCBI Taxonomy" id="183268"/>
    <lineage>
        <taxon>Eukaryota</taxon>
        <taxon>Viridiplantae</taxon>
        <taxon>Streptophyta</taxon>
        <taxon>Embryophyta</taxon>
        <taxon>Tracheophyta</taxon>
        <taxon>Spermatophyta</taxon>
        <taxon>Magnoliopsida</taxon>
        <taxon>eudicotyledons</taxon>
        <taxon>Gunneridae</taxon>
        <taxon>Pentapetalae</taxon>
        <taxon>rosids</taxon>
        <taxon>malvids</taxon>
        <taxon>Malvales</taxon>
        <taxon>Malvaceae</taxon>
        <taxon>Malvoideae</taxon>
        <taxon>Hibiscus</taxon>
    </lineage>
</organism>
<dbReference type="AlphaFoldDB" id="A0A9W7J6M4"/>
<keyword evidence="2" id="KW-1185">Reference proteome</keyword>
<comment type="caution">
    <text evidence="1">The sequence shown here is derived from an EMBL/GenBank/DDBJ whole genome shotgun (WGS) entry which is preliminary data.</text>
</comment>
<dbReference type="Proteomes" id="UP001165190">
    <property type="component" value="Unassembled WGS sequence"/>
</dbReference>